<name>A0A8F6TUR8_9RHOB</name>
<proteinExistence type="predicted"/>
<keyword evidence="1" id="KW-0472">Membrane</keyword>
<organism evidence="2 3">
    <name type="scientific">Gymnodinialimonas ceratoperidinii</name>
    <dbReference type="NCBI Taxonomy" id="2856823"/>
    <lineage>
        <taxon>Bacteria</taxon>
        <taxon>Pseudomonadati</taxon>
        <taxon>Pseudomonadota</taxon>
        <taxon>Alphaproteobacteria</taxon>
        <taxon>Rhodobacterales</taxon>
        <taxon>Paracoccaceae</taxon>
        <taxon>Gymnodinialimonas</taxon>
    </lineage>
</organism>
<feature type="transmembrane region" description="Helical" evidence="1">
    <location>
        <begin position="50"/>
        <end position="71"/>
    </location>
</feature>
<dbReference type="KEGG" id="gce:KYE46_15655"/>
<sequence>MVNETESFHERLNRIQRVRRRNRGGMGFVIHPDGIVTPIGRSSSRLRFGFPLRGLILGLIAAIAVKSYLMWALGIEIYALNIQSLLSGTAFEQLAAMVLMPDALSLWVTERYDAIYAFMQAGLAASNAA</sequence>
<dbReference type="Proteomes" id="UP000825009">
    <property type="component" value="Chromosome"/>
</dbReference>
<protein>
    <submittedName>
        <fullName evidence="2">Uncharacterized protein</fullName>
    </submittedName>
</protein>
<reference evidence="2 3" key="1">
    <citation type="submission" date="2021-07" db="EMBL/GenBank/DDBJ databases">
        <title>A novel Jannaschia species isolated from marine dinoflagellate Ceratoperidinium margalefii.</title>
        <authorList>
            <person name="Jiang Y."/>
            <person name="Li Z."/>
        </authorList>
    </citation>
    <scope>NUCLEOTIDE SEQUENCE [LARGE SCALE GENOMIC DNA]</scope>
    <source>
        <strain evidence="2 3">J12C1-MA-4</strain>
    </source>
</reference>
<evidence type="ECO:0000313" key="2">
    <source>
        <dbReference type="EMBL" id="QXT39341.1"/>
    </source>
</evidence>
<dbReference type="EMBL" id="CP079194">
    <property type="protein sequence ID" value="QXT39341.1"/>
    <property type="molecule type" value="Genomic_DNA"/>
</dbReference>
<evidence type="ECO:0000313" key="3">
    <source>
        <dbReference type="Proteomes" id="UP000825009"/>
    </source>
</evidence>
<keyword evidence="3" id="KW-1185">Reference proteome</keyword>
<dbReference type="RefSeq" id="WP_219001864.1">
    <property type="nucleotide sequence ID" value="NZ_CP079194.1"/>
</dbReference>
<gene>
    <name evidence="2" type="ORF">KYE46_15655</name>
</gene>
<dbReference type="AlphaFoldDB" id="A0A8F6TUR8"/>
<evidence type="ECO:0000256" key="1">
    <source>
        <dbReference type="SAM" id="Phobius"/>
    </source>
</evidence>
<keyword evidence="1" id="KW-1133">Transmembrane helix</keyword>
<keyword evidence="1" id="KW-0812">Transmembrane</keyword>
<accession>A0A8F6TUR8</accession>